<name>A0A1N6HRV1_9BURK</name>
<proteinExistence type="predicted"/>
<evidence type="ECO:0000313" key="3">
    <source>
        <dbReference type="Proteomes" id="UP000184693"/>
    </source>
</evidence>
<dbReference type="EMBL" id="FSRM01000001">
    <property type="protein sequence ID" value="SIO22503.1"/>
    <property type="molecule type" value="Genomic_DNA"/>
</dbReference>
<dbReference type="Proteomes" id="UP000184693">
    <property type="component" value="Unassembled WGS sequence"/>
</dbReference>
<protein>
    <submittedName>
        <fullName evidence="2">Uncharacterized protein</fullName>
    </submittedName>
</protein>
<gene>
    <name evidence="2" type="ORF">SAMN05444168_3554</name>
</gene>
<reference evidence="2 3" key="1">
    <citation type="submission" date="2016-11" db="EMBL/GenBank/DDBJ databases">
        <authorList>
            <person name="Jaros S."/>
            <person name="Januszkiewicz K."/>
            <person name="Wedrychowicz H."/>
        </authorList>
    </citation>
    <scope>NUCLEOTIDE SEQUENCE [LARGE SCALE GENOMIC DNA]</scope>
    <source>
        <strain evidence="2 3">GAS86</strain>
    </source>
</reference>
<dbReference type="AlphaFoldDB" id="A0A1N6HRV1"/>
<evidence type="ECO:0000256" key="1">
    <source>
        <dbReference type="SAM" id="MobiDB-lite"/>
    </source>
</evidence>
<evidence type="ECO:0000313" key="2">
    <source>
        <dbReference type="EMBL" id="SIO22503.1"/>
    </source>
</evidence>
<feature type="compositionally biased region" description="Polar residues" evidence="1">
    <location>
        <begin position="89"/>
        <end position="98"/>
    </location>
</feature>
<feature type="region of interest" description="Disordered" evidence="1">
    <location>
        <begin position="89"/>
        <end position="121"/>
    </location>
</feature>
<sequence>MSYGCKDGEHFGVEVSLASTNPSKTLTRRGACYGRCTPVRGCVRMPVEGRVYPQHGPFLNPLAFSNIETYSTPYGRSGNTPRSFLLRSSPGTSLTMQPISKPAQSMYAKPLRNGTRARSSR</sequence>
<accession>A0A1N6HRV1</accession>
<organism evidence="2 3">
    <name type="scientific">Paraburkholderia phenazinium</name>
    <dbReference type="NCBI Taxonomy" id="60549"/>
    <lineage>
        <taxon>Bacteria</taxon>
        <taxon>Pseudomonadati</taxon>
        <taxon>Pseudomonadota</taxon>
        <taxon>Betaproteobacteria</taxon>
        <taxon>Burkholderiales</taxon>
        <taxon>Burkholderiaceae</taxon>
        <taxon>Paraburkholderia</taxon>
    </lineage>
</organism>